<sequence length="122" mass="12039">MPSLEVWPSMAIFLMCGFSLMTEMISAIRPSDSGRIVALSRSNWIFSPIEILLSSTTTRLGGSGSGSGGGGGGGGAGNGGGSPTTASAVASSNTVGAQAASCDANNASSIGRVREVVRDIGI</sequence>
<keyword evidence="3" id="KW-1185">Reference proteome</keyword>
<feature type="compositionally biased region" description="Gly residues" evidence="1">
    <location>
        <begin position="61"/>
        <end position="82"/>
    </location>
</feature>
<dbReference type="Proteomes" id="UP001150924">
    <property type="component" value="Unassembled WGS sequence"/>
</dbReference>
<evidence type="ECO:0000313" key="3">
    <source>
        <dbReference type="Proteomes" id="UP001150924"/>
    </source>
</evidence>
<dbReference type="RefSeq" id="WP_267768643.1">
    <property type="nucleotide sequence ID" value="NZ_JAPNKE010000002.1"/>
</dbReference>
<comment type="caution">
    <text evidence="2">The sequence shown here is derived from an EMBL/GenBank/DDBJ whole genome shotgun (WGS) entry which is preliminary data.</text>
</comment>
<organism evidence="2 3">
    <name type="scientific">Nannocystis pusilla</name>
    <dbReference type="NCBI Taxonomy" id="889268"/>
    <lineage>
        <taxon>Bacteria</taxon>
        <taxon>Pseudomonadati</taxon>
        <taxon>Myxococcota</taxon>
        <taxon>Polyangia</taxon>
        <taxon>Nannocystales</taxon>
        <taxon>Nannocystaceae</taxon>
        <taxon>Nannocystis</taxon>
    </lineage>
</organism>
<feature type="region of interest" description="Disordered" evidence="1">
    <location>
        <begin position="60"/>
        <end position="90"/>
    </location>
</feature>
<name>A0A9X3IVM3_9BACT</name>
<reference evidence="2" key="1">
    <citation type="submission" date="2022-11" db="EMBL/GenBank/DDBJ databases">
        <title>Minimal conservation of predation-associated metabolite biosynthetic gene clusters underscores biosynthetic potential of Myxococcota including descriptions for ten novel species: Archangium lansinium sp. nov., Myxococcus landrumus sp. nov., Nannocystis bai.</title>
        <authorList>
            <person name="Ahearne A."/>
            <person name="Stevens C."/>
            <person name="Phillips K."/>
        </authorList>
    </citation>
    <scope>NUCLEOTIDE SEQUENCE</scope>
    <source>
        <strain evidence="2">Na p29</strain>
    </source>
</reference>
<dbReference type="AlphaFoldDB" id="A0A9X3IVM3"/>
<gene>
    <name evidence="2" type="ORF">OV079_12930</name>
</gene>
<accession>A0A9X3IVM3</accession>
<protein>
    <submittedName>
        <fullName evidence="2">Uncharacterized protein</fullName>
    </submittedName>
</protein>
<proteinExistence type="predicted"/>
<evidence type="ECO:0000313" key="2">
    <source>
        <dbReference type="EMBL" id="MCY1006447.1"/>
    </source>
</evidence>
<evidence type="ECO:0000256" key="1">
    <source>
        <dbReference type="SAM" id="MobiDB-lite"/>
    </source>
</evidence>
<dbReference type="EMBL" id="JAPNKE010000002">
    <property type="protein sequence ID" value="MCY1006447.1"/>
    <property type="molecule type" value="Genomic_DNA"/>
</dbReference>